<dbReference type="RefSeq" id="XP_025556039.1">
    <property type="nucleotide sequence ID" value="XM_025694516.1"/>
</dbReference>
<dbReference type="InterPro" id="IPR036412">
    <property type="entry name" value="HAD-like_sf"/>
</dbReference>
<dbReference type="PANTHER" id="PTHR43434">
    <property type="entry name" value="PHOSPHOGLYCOLATE PHOSPHATASE"/>
    <property type="match status" value="1"/>
</dbReference>
<dbReference type="SFLD" id="SFLDG01129">
    <property type="entry name" value="C1.5:_HAD__Beta-PGM__Phosphata"/>
    <property type="match status" value="1"/>
</dbReference>
<dbReference type="EMBL" id="KZ824268">
    <property type="protein sequence ID" value="RAL16885.1"/>
    <property type="molecule type" value="Genomic_DNA"/>
</dbReference>
<dbReference type="SUPFAM" id="SSF56784">
    <property type="entry name" value="HAD-like"/>
    <property type="match status" value="1"/>
</dbReference>
<dbReference type="OrthoDB" id="47007at2759"/>
<evidence type="ECO:0000313" key="2">
    <source>
        <dbReference type="Proteomes" id="UP000248961"/>
    </source>
</evidence>
<dbReference type="InterPro" id="IPR023214">
    <property type="entry name" value="HAD_sf"/>
</dbReference>
<dbReference type="VEuPathDB" id="FungiDB:BO97DRAFT_402490"/>
<keyword evidence="2" id="KW-1185">Reference proteome</keyword>
<dbReference type="Gene3D" id="3.40.50.1000">
    <property type="entry name" value="HAD superfamily/HAD-like"/>
    <property type="match status" value="1"/>
</dbReference>
<sequence length="262" mass="29405">MQKRYDLILLDFDGTIFDSEEAIYSTMQKTYHHFHPTEPIPTTALRAQIAQGQAPEATFRALQPSAAAQATFNESLWISTYRALYATHGQPLTTPYPYTRTLLRALARTHHIPVAVISNKAVAAVTTALRREGLLRGDWEEEEGQIPEELVVGDGVFAVGGRKPHPSGFAEVLVPRLRAYFLACNRRGGEEGMRWLEGEVDMSRVLMVGDTVTDIRFARNIGSPVCWCRFGQGDPLECEALRPEFVIDDLREFESKVLRVDV</sequence>
<dbReference type="AlphaFoldDB" id="A0A395IA93"/>
<dbReference type="InterPro" id="IPR023198">
    <property type="entry name" value="PGP-like_dom2"/>
</dbReference>
<name>A0A395IA93_ASPHC</name>
<dbReference type="SFLD" id="SFLDS00003">
    <property type="entry name" value="Haloacid_Dehalogenase"/>
    <property type="match status" value="1"/>
</dbReference>
<dbReference type="Proteomes" id="UP000248961">
    <property type="component" value="Unassembled WGS sequence"/>
</dbReference>
<dbReference type="InterPro" id="IPR050155">
    <property type="entry name" value="HAD-like_hydrolase_sf"/>
</dbReference>
<dbReference type="GeneID" id="37198805"/>
<reference evidence="1 2" key="1">
    <citation type="submission" date="2018-02" db="EMBL/GenBank/DDBJ databases">
        <title>The genomes of Aspergillus section Nigri reveals drivers in fungal speciation.</title>
        <authorList>
            <consortium name="DOE Joint Genome Institute"/>
            <person name="Vesth T.C."/>
            <person name="Nybo J."/>
            <person name="Theobald S."/>
            <person name="Brandl J."/>
            <person name="Frisvad J.C."/>
            <person name="Nielsen K.F."/>
            <person name="Lyhne E.K."/>
            <person name="Kogle M.E."/>
            <person name="Kuo A."/>
            <person name="Riley R."/>
            <person name="Clum A."/>
            <person name="Nolan M."/>
            <person name="Lipzen A."/>
            <person name="Salamov A."/>
            <person name="Henrissat B."/>
            <person name="Wiebenga A."/>
            <person name="De vries R.P."/>
            <person name="Grigoriev I.V."/>
            <person name="Mortensen U.H."/>
            <person name="Andersen M.R."/>
            <person name="Baker S.E."/>
        </authorList>
    </citation>
    <scope>NUCLEOTIDE SEQUENCE [LARGE SCALE GENOMIC DNA]</scope>
    <source>
        <strain evidence="1 2">CBS 101889</strain>
    </source>
</reference>
<protein>
    <submittedName>
        <fullName evidence="1">HAD-like protein</fullName>
    </submittedName>
</protein>
<evidence type="ECO:0000313" key="1">
    <source>
        <dbReference type="EMBL" id="RAL16885.1"/>
    </source>
</evidence>
<proteinExistence type="predicted"/>
<dbReference type="STRING" id="1450537.A0A395IA93"/>
<dbReference type="PANTHER" id="PTHR43434:SF1">
    <property type="entry name" value="PHOSPHOGLYCOLATE PHOSPHATASE"/>
    <property type="match status" value="1"/>
</dbReference>
<dbReference type="GO" id="GO:0006281">
    <property type="term" value="P:DNA repair"/>
    <property type="evidence" value="ECO:0007669"/>
    <property type="project" value="TreeGrafter"/>
</dbReference>
<dbReference type="GO" id="GO:0008967">
    <property type="term" value="F:phosphoglycolate phosphatase activity"/>
    <property type="evidence" value="ECO:0007669"/>
    <property type="project" value="TreeGrafter"/>
</dbReference>
<gene>
    <name evidence="1" type="ORF">BO97DRAFT_402490</name>
</gene>
<dbReference type="Gene3D" id="1.10.150.240">
    <property type="entry name" value="Putative phosphatase, domain 2"/>
    <property type="match status" value="1"/>
</dbReference>
<organism evidence="1 2">
    <name type="scientific">Aspergillus homomorphus (strain CBS 101889)</name>
    <dbReference type="NCBI Taxonomy" id="1450537"/>
    <lineage>
        <taxon>Eukaryota</taxon>
        <taxon>Fungi</taxon>
        <taxon>Dikarya</taxon>
        <taxon>Ascomycota</taxon>
        <taxon>Pezizomycotina</taxon>
        <taxon>Eurotiomycetes</taxon>
        <taxon>Eurotiomycetidae</taxon>
        <taxon>Eurotiales</taxon>
        <taxon>Aspergillaceae</taxon>
        <taxon>Aspergillus</taxon>
        <taxon>Aspergillus subgen. Circumdati</taxon>
    </lineage>
</organism>
<dbReference type="Pfam" id="PF00702">
    <property type="entry name" value="Hydrolase"/>
    <property type="match status" value="1"/>
</dbReference>
<accession>A0A395IA93</accession>